<dbReference type="Proteomes" id="UP000078390">
    <property type="component" value="Unassembled WGS sequence"/>
</dbReference>
<comment type="cofactor">
    <cofactor evidence="8">
        <name>FAD</name>
        <dbReference type="ChEBI" id="CHEBI:57692"/>
    </cofactor>
    <text evidence="8">Binds 1 FAD per subunit.</text>
</comment>
<dbReference type="InterPro" id="IPR036188">
    <property type="entry name" value="FAD/NAD-bd_sf"/>
</dbReference>
<keyword evidence="8" id="KW-0521">NADP</keyword>
<protein>
    <recommendedName>
        <fullName evidence="7">Thioredoxin reductase</fullName>
        <ecNumber evidence="7">1.8.1.9</ecNumber>
    </recommendedName>
</protein>
<evidence type="ECO:0000256" key="7">
    <source>
        <dbReference type="RuleBase" id="RU003880"/>
    </source>
</evidence>
<evidence type="ECO:0000313" key="10">
    <source>
        <dbReference type="EMBL" id="OAQ21424.1"/>
    </source>
</evidence>
<keyword evidence="4 7" id="KW-0560">Oxidoreductase</keyword>
<keyword evidence="3 7" id="KW-0274">FAD</keyword>
<evidence type="ECO:0000256" key="4">
    <source>
        <dbReference type="ARBA" id="ARBA00023002"/>
    </source>
</evidence>
<dbReference type="STRING" id="999894.TDIS_0645"/>
<dbReference type="OrthoDB" id="9806179at2"/>
<sequence>MSRDLDLIIVGGGPAGLTAYIYAARARLKTLLIEKFSPGGQVLVTDFVENYPGFPEGISGAELMERFTAHARALGLEPLNEEVVSLTVEDELRLIHLADGKVLAAPAVIIATGATHRKLGVPGEEELTGKGVSYCATCDGPFFRDEVIAVVGGGNTAVQEALFLTRFVKKIYLIHRRDQLRATQILQERAFANSKIEFVWDSVVEEILGKEKVEGVRIKNCKTGEKSILEVGGVFIFIGIKPQTEWLTGVVALDERGFIITDSEMRTSVPGVFAAGDVRAKACRQIVTAAGDGATAAYSAETYLSERNRS</sequence>
<dbReference type="RefSeq" id="WP_068669233.1">
    <property type="nucleotide sequence ID" value="NZ_LWLG01000002.1"/>
</dbReference>
<dbReference type="PRINTS" id="PR00469">
    <property type="entry name" value="PNDRDTASEII"/>
</dbReference>
<evidence type="ECO:0000259" key="9">
    <source>
        <dbReference type="Pfam" id="PF07992"/>
    </source>
</evidence>
<accession>A0A179D5Q0</accession>
<gene>
    <name evidence="10" type="ORF">TDIS_0645</name>
</gene>
<evidence type="ECO:0000256" key="3">
    <source>
        <dbReference type="ARBA" id="ARBA00022827"/>
    </source>
</evidence>
<comment type="catalytic activity">
    <reaction evidence="7">
        <text>[thioredoxin]-dithiol + NADP(+) = [thioredoxin]-disulfide + NADPH + H(+)</text>
        <dbReference type="Rhea" id="RHEA:20345"/>
        <dbReference type="Rhea" id="RHEA-COMP:10698"/>
        <dbReference type="Rhea" id="RHEA-COMP:10700"/>
        <dbReference type="ChEBI" id="CHEBI:15378"/>
        <dbReference type="ChEBI" id="CHEBI:29950"/>
        <dbReference type="ChEBI" id="CHEBI:50058"/>
        <dbReference type="ChEBI" id="CHEBI:57783"/>
        <dbReference type="ChEBI" id="CHEBI:58349"/>
        <dbReference type="EC" id="1.8.1.9"/>
    </reaction>
</comment>
<dbReference type="InterPro" id="IPR005982">
    <property type="entry name" value="Thioredox_Rdtase"/>
</dbReference>
<evidence type="ECO:0000313" key="11">
    <source>
        <dbReference type="Proteomes" id="UP000078390"/>
    </source>
</evidence>
<comment type="subunit">
    <text evidence="7">Homodimer.</text>
</comment>
<dbReference type="InterPro" id="IPR023753">
    <property type="entry name" value="FAD/NAD-binding_dom"/>
</dbReference>
<comment type="similarity">
    <text evidence="1 7">Belongs to the class-II pyridine nucleotide-disulfide oxidoreductase family.</text>
</comment>
<dbReference type="AlphaFoldDB" id="A0A179D5Q0"/>
<dbReference type="GO" id="GO:0019430">
    <property type="term" value="P:removal of superoxide radicals"/>
    <property type="evidence" value="ECO:0007669"/>
    <property type="project" value="UniProtKB-UniRule"/>
</dbReference>
<dbReference type="PRINTS" id="PR00368">
    <property type="entry name" value="FADPNR"/>
</dbReference>
<proteinExistence type="inferred from homology"/>
<keyword evidence="2 7" id="KW-0285">Flavoprotein</keyword>
<organism evidence="10 11">
    <name type="scientific">Thermosulfurimonas dismutans</name>
    <dbReference type="NCBI Taxonomy" id="999894"/>
    <lineage>
        <taxon>Bacteria</taxon>
        <taxon>Pseudomonadati</taxon>
        <taxon>Thermodesulfobacteriota</taxon>
        <taxon>Thermodesulfobacteria</taxon>
        <taxon>Thermodesulfobacteriales</taxon>
        <taxon>Thermodesulfobacteriaceae</taxon>
        <taxon>Thermosulfurimonas</taxon>
    </lineage>
</organism>
<keyword evidence="6 7" id="KW-0676">Redox-active center</keyword>
<keyword evidence="11" id="KW-1185">Reference proteome</keyword>
<evidence type="ECO:0000256" key="1">
    <source>
        <dbReference type="ARBA" id="ARBA00009333"/>
    </source>
</evidence>
<dbReference type="SUPFAM" id="SSF51905">
    <property type="entry name" value="FAD/NAD(P)-binding domain"/>
    <property type="match status" value="1"/>
</dbReference>
<evidence type="ECO:0000256" key="5">
    <source>
        <dbReference type="ARBA" id="ARBA00023157"/>
    </source>
</evidence>
<evidence type="ECO:0000256" key="2">
    <source>
        <dbReference type="ARBA" id="ARBA00022630"/>
    </source>
</evidence>
<dbReference type="Pfam" id="PF07992">
    <property type="entry name" value="Pyr_redox_2"/>
    <property type="match status" value="1"/>
</dbReference>
<feature type="domain" description="FAD/NAD(P)-binding" evidence="9">
    <location>
        <begin position="6"/>
        <end position="293"/>
    </location>
</feature>
<dbReference type="InterPro" id="IPR008255">
    <property type="entry name" value="Pyr_nucl-diS_OxRdtase_2_AS"/>
</dbReference>
<dbReference type="PROSITE" id="PS00573">
    <property type="entry name" value="PYRIDINE_REDOX_2"/>
    <property type="match status" value="1"/>
</dbReference>
<dbReference type="Gene3D" id="3.50.50.60">
    <property type="entry name" value="FAD/NAD(P)-binding domain"/>
    <property type="match status" value="2"/>
</dbReference>
<evidence type="ECO:0000256" key="8">
    <source>
        <dbReference type="RuleBase" id="RU003881"/>
    </source>
</evidence>
<comment type="caution">
    <text evidence="10">The sequence shown here is derived from an EMBL/GenBank/DDBJ whole genome shotgun (WGS) entry which is preliminary data.</text>
</comment>
<keyword evidence="5" id="KW-1015">Disulfide bond</keyword>
<evidence type="ECO:0000256" key="6">
    <source>
        <dbReference type="ARBA" id="ARBA00023284"/>
    </source>
</evidence>
<dbReference type="PANTHER" id="PTHR48105">
    <property type="entry name" value="THIOREDOXIN REDUCTASE 1-RELATED-RELATED"/>
    <property type="match status" value="1"/>
</dbReference>
<name>A0A179D5Q0_9BACT</name>
<dbReference type="EMBL" id="LWLG01000002">
    <property type="protein sequence ID" value="OAQ21424.1"/>
    <property type="molecule type" value="Genomic_DNA"/>
</dbReference>
<dbReference type="InterPro" id="IPR050097">
    <property type="entry name" value="Ferredoxin-NADP_redctase_2"/>
</dbReference>
<dbReference type="NCBIfam" id="TIGR01292">
    <property type="entry name" value="TRX_reduct"/>
    <property type="match status" value="1"/>
</dbReference>
<reference evidence="10 11" key="1">
    <citation type="submission" date="2016-04" db="EMBL/GenBank/DDBJ databases">
        <title>Genome analysis of Thermosulfurimonas dismutans, the first thermophilic sulfur-disproportionating bacterium of the phylum Thermodesulfobacteria.</title>
        <authorList>
            <person name="Mardanov A.V."/>
            <person name="Beletsky A.V."/>
            <person name="Kadnikov V.V."/>
            <person name="Slobodkin A.I."/>
            <person name="Ravin N.V."/>
        </authorList>
    </citation>
    <scope>NUCLEOTIDE SEQUENCE [LARGE SCALE GENOMIC DNA]</scope>
    <source>
        <strain evidence="10 11">S95</strain>
    </source>
</reference>
<dbReference type="GO" id="GO:0005737">
    <property type="term" value="C:cytoplasm"/>
    <property type="evidence" value="ECO:0007669"/>
    <property type="project" value="InterPro"/>
</dbReference>
<dbReference type="GO" id="GO:0004791">
    <property type="term" value="F:thioredoxin-disulfide reductase (NADPH) activity"/>
    <property type="evidence" value="ECO:0007669"/>
    <property type="project" value="UniProtKB-UniRule"/>
</dbReference>
<dbReference type="EC" id="1.8.1.9" evidence="7"/>
<dbReference type="PATRIC" id="fig|999894.6.peg.644"/>